<name>G0TVB3_TRYVY</name>
<dbReference type="VEuPathDB" id="TriTrypDB:TvY486_0500880"/>
<dbReference type="InterPro" id="IPR007074">
    <property type="entry name" value="LicD/FKTN/FKRP_NTP_transf"/>
</dbReference>
<proteinExistence type="predicted"/>
<sequence length="328" mass="37372">MSGRRLLFHMTIARAKTPWRWFPTADENRLVERLDASGAPAQLFYAQLVGQRMCPYSAVRDVTISVCDFLDELLPRTEESYTLRCHIDRSRLMKNLIVTPEARIRMFSLLRDVLEVLHMSGIECWAAGGTLLGAVRQGSIIPWDDDVDLAVSVKDEAKLRAAFSYPGVQGDGEVDRNLGERNDAGCHLVLEFVPLFGYKVYSRLYPPPLAVGTNYCLRYGYFIDIFLTTEVEGRIILYRKGARQTWPNEWWHRDELFPLKCVPFASVVTCERGQSEHLRSTLSLPVGRSPLPHLLRLYGATCMEEAVIPCELHGRRLSHSLFIPVQLM</sequence>
<dbReference type="GO" id="GO:0009100">
    <property type="term" value="P:glycoprotein metabolic process"/>
    <property type="evidence" value="ECO:0007669"/>
    <property type="project" value="UniProtKB-ARBA"/>
</dbReference>
<dbReference type="EMBL" id="HE573021">
    <property type="protein sequence ID" value="CCC47879.1"/>
    <property type="molecule type" value="Genomic_DNA"/>
</dbReference>
<organism evidence="2">
    <name type="scientific">Trypanosoma vivax (strain Y486)</name>
    <dbReference type="NCBI Taxonomy" id="1055687"/>
    <lineage>
        <taxon>Eukaryota</taxon>
        <taxon>Discoba</taxon>
        <taxon>Euglenozoa</taxon>
        <taxon>Kinetoplastea</taxon>
        <taxon>Metakinetoplastina</taxon>
        <taxon>Trypanosomatida</taxon>
        <taxon>Trypanosomatidae</taxon>
        <taxon>Trypanosoma</taxon>
        <taxon>Duttonella</taxon>
    </lineage>
</organism>
<dbReference type="PANTHER" id="PTHR43404">
    <property type="entry name" value="LIPOPOLYSACCHARIDE CHOLINEPHOSPHOTRANSFERASE LICD"/>
    <property type="match status" value="1"/>
</dbReference>
<feature type="domain" description="LicD/FKTN/FKRP nucleotidyltransferase" evidence="1">
    <location>
        <begin position="120"/>
        <end position="169"/>
    </location>
</feature>
<dbReference type="PANTHER" id="PTHR43404:SF2">
    <property type="entry name" value="LIPOPOLYSACCHARIDE CHOLINEPHOSPHOTRANSFERASE LICD"/>
    <property type="match status" value="1"/>
</dbReference>
<protein>
    <recommendedName>
        <fullName evidence="1">LicD/FKTN/FKRP nucleotidyltransferase domain-containing protein</fullName>
    </recommendedName>
</protein>
<evidence type="ECO:0000259" key="1">
    <source>
        <dbReference type="Pfam" id="PF04991"/>
    </source>
</evidence>
<dbReference type="AlphaFoldDB" id="G0TVB3"/>
<dbReference type="InterPro" id="IPR052942">
    <property type="entry name" value="LPS_cholinephosphotransferase"/>
</dbReference>
<dbReference type="Pfam" id="PF04991">
    <property type="entry name" value="LicD"/>
    <property type="match status" value="1"/>
</dbReference>
<accession>G0TVB3</accession>
<evidence type="ECO:0000313" key="2">
    <source>
        <dbReference type="EMBL" id="CCC47879.1"/>
    </source>
</evidence>
<gene>
    <name evidence="2" type="ORF">TVY486_0500880</name>
</gene>
<reference evidence="2" key="1">
    <citation type="journal article" date="2012" name="Proc. Natl. Acad. Sci. U.S.A.">
        <title>Antigenic diversity is generated by distinct evolutionary mechanisms in African trypanosome species.</title>
        <authorList>
            <person name="Jackson A.P."/>
            <person name="Berry A."/>
            <person name="Aslett M."/>
            <person name="Allison H.C."/>
            <person name="Burton P."/>
            <person name="Vavrova-Anderson J."/>
            <person name="Brown R."/>
            <person name="Browne H."/>
            <person name="Corton N."/>
            <person name="Hauser H."/>
            <person name="Gamble J."/>
            <person name="Gilderthorp R."/>
            <person name="Marcello L."/>
            <person name="McQuillan J."/>
            <person name="Otto T.D."/>
            <person name="Quail M.A."/>
            <person name="Sanders M.J."/>
            <person name="van Tonder A."/>
            <person name="Ginger M.L."/>
            <person name="Field M.C."/>
            <person name="Barry J.D."/>
            <person name="Hertz-Fowler C."/>
            <person name="Berriman M."/>
        </authorList>
    </citation>
    <scope>NUCLEOTIDE SEQUENCE</scope>
    <source>
        <strain evidence="2">Y486</strain>
    </source>
</reference>